<evidence type="ECO:0000313" key="3">
    <source>
        <dbReference type="Proteomes" id="UP000179219"/>
    </source>
</evidence>
<feature type="transmembrane region" description="Helical" evidence="1">
    <location>
        <begin position="78"/>
        <end position="100"/>
    </location>
</feature>
<keyword evidence="1" id="KW-0812">Transmembrane</keyword>
<feature type="transmembrane region" description="Helical" evidence="1">
    <location>
        <begin position="107"/>
        <end position="124"/>
    </location>
</feature>
<sequence>MIFVDWPENFKDKFNKLSVFIFLFTFTYVISYGLYNILRLGPNFQMISIRNADYIFPLKHVFENILDPFRPNLIKSFGWFYIMGPGILLFIFAIGLLSSFNNYKKQFLIIFSWGVLTTLIQAEFAKVFTARYIFFSLPFIFIISAVGYKFRKYKVIKTILILIFILGSLKNDYLMIKDIENMSLPESERSGYLEEWTAGTGIKEIANYLKEKYQNDPNKKIVVGTEGYFGTLPDGLQLYLNDIPQITVIGVGIDLNAVPNSLLESKKAGNETYLVINASRLLVKPGDLGLDIISVYPKALRQEGTREYNTLGPQDKLYLFRLKKV</sequence>
<dbReference type="AlphaFoldDB" id="A0A1F7X7V5"/>
<proteinExistence type="predicted"/>
<keyword evidence="1" id="KW-0472">Membrane</keyword>
<accession>A0A1F7X7V5</accession>
<reference evidence="2 3" key="1">
    <citation type="journal article" date="2016" name="Nat. Commun.">
        <title>Thousands of microbial genomes shed light on interconnected biogeochemical processes in an aquifer system.</title>
        <authorList>
            <person name="Anantharaman K."/>
            <person name="Brown C.T."/>
            <person name="Hug L.A."/>
            <person name="Sharon I."/>
            <person name="Castelle C.J."/>
            <person name="Probst A.J."/>
            <person name="Thomas B.C."/>
            <person name="Singh A."/>
            <person name="Wilkins M.J."/>
            <person name="Karaoz U."/>
            <person name="Brodie E.L."/>
            <person name="Williams K.H."/>
            <person name="Hubbard S.S."/>
            <person name="Banfield J.F."/>
        </authorList>
    </citation>
    <scope>NUCLEOTIDE SEQUENCE [LARGE SCALE GENOMIC DNA]</scope>
</reference>
<dbReference type="EMBL" id="MGFP01000011">
    <property type="protein sequence ID" value="OGM10448.1"/>
    <property type="molecule type" value="Genomic_DNA"/>
</dbReference>
<evidence type="ECO:0008006" key="4">
    <source>
        <dbReference type="Google" id="ProtNLM"/>
    </source>
</evidence>
<dbReference type="Proteomes" id="UP000179219">
    <property type="component" value="Unassembled WGS sequence"/>
</dbReference>
<comment type="caution">
    <text evidence="2">The sequence shown here is derived from an EMBL/GenBank/DDBJ whole genome shotgun (WGS) entry which is preliminary data.</text>
</comment>
<name>A0A1F7X7V5_9BACT</name>
<feature type="transmembrane region" description="Helical" evidence="1">
    <location>
        <begin position="17"/>
        <end position="38"/>
    </location>
</feature>
<protein>
    <recommendedName>
        <fullName evidence="4">Glycosyltransferase RgtA/B/C/D-like domain-containing protein</fullName>
    </recommendedName>
</protein>
<evidence type="ECO:0000313" key="2">
    <source>
        <dbReference type="EMBL" id="OGM10448.1"/>
    </source>
</evidence>
<keyword evidence="1" id="KW-1133">Transmembrane helix</keyword>
<gene>
    <name evidence="2" type="ORF">A2159_00530</name>
</gene>
<evidence type="ECO:0000256" key="1">
    <source>
        <dbReference type="SAM" id="Phobius"/>
    </source>
</evidence>
<feature type="transmembrane region" description="Helical" evidence="1">
    <location>
        <begin position="130"/>
        <end position="148"/>
    </location>
</feature>
<organism evidence="2 3">
    <name type="scientific">Candidatus Woesebacteria bacterium RBG_13_34_9</name>
    <dbReference type="NCBI Taxonomy" id="1802477"/>
    <lineage>
        <taxon>Bacteria</taxon>
        <taxon>Candidatus Woeseibacteriota</taxon>
    </lineage>
</organism>